<dbReference type="PANTHER" id="PTHR47178:SF6">
    <property type="entry name" value="FAD-BINDING DOMAIN-CONTAINING PROTEIN"/>
    <property type="match status" value="1"/>
</dbReference>
<keyword evidence="8" id="KW-1185">Reference proteome</keyword>
<feature type="domain" description="FAD-binding" evidence="6">
    <location>
        <begin position="3"/>
        <end position="374"/>
    </location>
</feature>
<dbReference type="OrthoDB" id="655030at2759"/>
<dbReference type="Gene3D" id="3.50.50.60">
    <property type="entry name" value="FAD/NAD(P)-binding domain"/>
    <property type="match status" value="1"/>
</dbReference>
<evidence type="ECO:0000259" key="6">
    <source>
        <dbReference type="Pfam" id="PF01494"/>
    </source>
</evidence>
<dbReference type="STRING" id="13706.A0A1X2H9S0"/>
<evidence type="ECO:0000256" key="5">
    <source>
        <dbReference type="SAM" id="SignalP"/>
    </source>
</evidence>
<comment type="caution">
    <text evidence="7">The sequence shown here is derived from an EMBL/GenBank/DDBJ whole genome shotgun (WGS) entry which is preliminary data.</text>
</comment>
<keyword evidence="3" id="KW-0560">Oxidoreductase</keyword>
<dbReference type="GO" id="GO:0071949">
    <property type="term" value="F:FAD binding"/>
    <property type="evidence" value="ECO:0007669"/>
    <property type="project" value="InterPro"/>
</dbReference>
<evidence type="ECO:0000313" key="7">
    <source>
        <dbReference type="EMBL" id="ORY95426.1"/>
    </source>
</evidence>
<keyword evidence="4" id="KW-0503">Monooxygenase</keyword>
<dbReference type="PANTHER" id="PTHR47178">
    <property type="entry name" value="MONOOXYGENASE, FAD-BINDING"/>
    <property type="match status" value="1"/>
</dbReference>
<dbReference type="InParanoid" id="A0A1X2H9S0"/>
<evidence type="ECO:0000256" key="3">
    <source>
        <dbReference type="ARBA" id="ARBA00023002"/>
    </source>
</evidence>
<keyword evidence="5" id="KW-0732">Signal</keyword>
<dbReference type="Pfam" id="PF01494">
    <property type="entry name" value="FAD_binding_3"/>
    <property type="match status" value="1"/>
</dbReference>
<dbReference type="GO" id="GO:0004497">
    <property type="term" value="F:monooxygenase activity"/>
    <property type="evidence" value="ECO:0007669"/>
    <property type="project" value="UniProtKB-KW"/>
</dbReference>
<evidence type="ECO:0000313" key="8">
    <source>
        <dbReference type="Proteomes" id="UP000242180"/>
    </source>
</evidence>
<name>A0A1X2H9S0_SYNRA</name>
<feature type="signal peptide" evidence="5">
    <location>
        <begin position="1"/>
        <end position="17"/>
    </location>
</feature>
<dbReference type="AlphaFoldDB" id="A0A1X2H9S0"/>
<keyword evidence="1" id="KW-0285">Flavoprotein</keyword>
<protein>
    <recommendedName>
        <fullName evidence="6">FAD-binding domain-containing protein</fullName>
    </recommendedName>
</protein>
<keyword evidence="2" id="KW-0274">FAD</keyword>
<dbReference type="SUPFAM" id="SSF51905">
    <property type="entry name" value="FAD/NAD(P)-binding domain"/>
    <property type="match status" value="1"/>
</dbReference>
<accession>A0A1X2H9S0</accession>
<reference evidence="7 8" key="1">
    <citation type="submission" date="2016-07" db="EMBL/GenBank/DDBJ databases">
        <title>Pervasive Adenine N6-methylation of Active Genes in Fungi.</title>
        <authorList>
            <consortium name="DOE Joint Genome Institute"/>
            <person name="Mondo S.J."/>
            <person name="Dannebaum R.O."/>
            <person name="Kuo R.C."/>
            <person name="Labutti K."/>
            <person name="Haridas S."/>
            <person name="Kuo A."/>
            <person name="Salamov A."/>
            <person name="Ahrendt S.R."/>
            <person name="Lipzen A."/>
            <person name="Sullivan W."/>
            <person name="Andreopoulos W.B."/>
            <person name="Clum A."/>
            <person name="Lindquist E."/>
            <person name="Daum C."/>
            <person name="Ramamoorthy G.K."/>
            <person name="Gryganskyi A."/>
            <person name="Culley D."/>
            <person name="Magnuson J.K."/>
            <person name="James T.Y."/>
            <person name="O'Malley M.A."/>
            <person name="Stajich J.E."/>
            <person name="Spatafora J.W."/>
            <person name="Visel A."/>
            <person name="Grigoriev I.V."/>
        </authorList>
    </citation>
    <scope>NUCLEOTIDE SEQUENCE [LARGE SCALE GENOMIC DNA]</scope>
    <source>
        <strain evidence="7 8">NRRL 2496</strain>
    </source>
</reference>
<organism evidence="7 8">
    <name type="scientific">Syncephalastrum racemosum</name>
    <name type="common">Filamentous fungus</name>
    <dbReference type="NCBI Taxonomy" id="13706"/>
    <lineage>
        <taxon>Eukaryota</taxon>
        <taxon>Fungi</taxon>
        <taxon>Fungi incertae sedis</taxon>
        <taxon>Mucoromycota</taxon>
        <taxon>Mucoromycotina</taxon>
        <taxon>Mucoromycetes</taxon>
        <taxon>Mucorales</taxon>
        <taxon>Syncephalastraceae</taxon>
        <taxon>Syncephalastrum</taxon>
    </lineage>
</organism>
<dbReference type="OMA" id="LGHSAYI"/>
<gene>
    <name evidence="7" type="ORF">BCR43DRAFT_525162</name>
</gene>
<proteinExistence type="predicted"/>
<evidence type="ECO:0000256" key="2">
    <source>
        <dbReference type="ARBA" id="ARBA00022827"/>
    </source>
</evidence>
<dbReference type="InterPro" id="IPR002938">
    <property type="entry name" value="FAD-bd"/>
</dbReference>
<dbReference type="InterPro" id="IPR036188">
    <property type="entry name" value="FAD/NAD-bd_sf"/>
</dbReference>
<dbReference type="Proteomes" id="UP000242180">
    <property type="component" value="Unassembled WGS sequence"/>
</dbReference>
<evidence type="ECO:0000256" key="1">
    <source>
        <dbReference type="ARBA" id="ARBA00022630"/>
    </source>
</evidence>
<dbReference type="EMBL" id="MCGN01000006">
    <property type="protein sequence ID" value="ORY95426.1"/>
    <property type="molecule type" value="Genomic_DNA"/>
</dbReference>
<dbReference type="PRINTS" id="PR00420">
    <property type="entry name" value="RNGMNOXGNASE"/>
</dbReference>
<sequence length="422" mass="46863">MQPVLIIGGGLAGLTLANVLKEDNVPYVVFERDASPTGRNQGWSINIQSALPFLKSGINPDKFSFMPSASAVHPEKPWEVELAMVNVQKDPNEVLAKVDFKDMPDKAIHINRGRFRHWLLEGINIEWNKEFEAIQEEEDGVTVTFKDGTHAKGSLVVGADGSRSRVCQHRLGKDTFWNNTVKNPVRMLCGSMEMTEEEWKPFKEAFARTLMMLLGADDKRTYRGFGGVADYNHGQDKPYTIQWGISCLDEEAPSYDTDQERLAQLKDWANRSMAGLARTFYNSIPDGAPVASITFLERLPSVLRDSRSQHPRICIIGDAAHCMTPNRGDGGNHAMIDAVKLGQALGKMYQGQASLADILEGYEEEMISRASAAVLASREATKLYHGPPGSSIAMAEELGAMHRARVDAMRKERETKDLDIPQ</sequence>
<evidence type="ECO:0000256" key="4">
    <source>
        <dbReference type="ARBA" id="ARBA00023033"/>
    </source>
</evidence>
<feature type="chain" id="PRO_5013208039" description="FAD-binding domain-containing protein" evidence="5">
    <location>
        <begin position="18"/>
        <end position="422"/>
    </location>
</feature>